<evidence type="ECO:0000259" key="6">
    <source>
        <dbReference type="PROSITE" id="PS50850"/>
    </source>
</evidence>
<reference evidence="7" key="1">
    <citation type="submission" date="2016-12" db="EMBL/GenBank/DDBJ databases">
        <title>An insight into the sialome and mialome of the sand fly, Nyssomyia neivai.</title>
        <authorList>
            <person name="Sebastian V."/>
            <person name="Goulart T.M."/>
            <person name="Oliveira W."/>
            <person name="Calvo E."/>
            <person name="Oliveira L.F."/>
            <person name="Pinto M.C."/>
            <person name="Rosselino A.M."/>
            <person name="Ribeiro J.M."/>
        </authorList>
    </citation>
    <scope>NUCLEOTIDE SEQUENCE</scope>
</reference>
<feature type="transmembrane region" description="Helical" evidence="5">
    <location>
        <begin position="501"/>
        <end position="521"/>
    </location>
</feature>
<dbReference type="Gene3D" id="1.20.1250.20">
    <property type="entry name" value="MFS general substrate transporter like domains"/>
    <property type="match status" value="1"/>
</dbReference>
<dbReference type="SUPFAM" id="SSF103473">
    <property type="entry name" value="MFS general substrate transporter"/>
    <property type="match status" value="1"/>
</dbReference>
<proteinExistence type="predicted"/>
<feature type="transmembrane region" description="Helical" evidence="5">
    <location>
        <begin position="172"/>
        <end position="190"/>
    </location>
</feature>
<sequence>MSEDNKKFDLDYLIDQIGPFGKFQLANYALICYPIILVAMYSLNFVFVAGGLDYRCQIPGCDEGDSLSFEAPFLNFTIPKNEEKFSSCDKFLHVPNATVTDQCQADLFDSSQLRSCSEFIYQTDEKNILNEWDLGCNEEWKLSLVGTISQLGYMVCQPLSGYFSDRYGRRTAMIVSGILTAVAGIVRSFSTSYTMYIIMEFITSGVSSGVFNSAFILALELVGPDRRSLGVLLMNVFYALGEALLGLLAMVTKNWRLLLRIIYAPALLILIYHWLIPESAKWLVSMNRPRSAAKIIKSAAKINKSQLTAEAQTMLDKAFYEDSSTAISKSNDRSSDDTEGSLSAILKSRILLLRLLNCLFCWFSIYFVFYSLTINSVVTAGDKYVNFIFNCLIEIPAACLCCLAMDKLGRRFVVCFSLTFSGISCLAYVFLSADVSEYINIAVFLFGKFNITMSIITIYVYTAELFPTQLRMTLLSICATFGSTGATLAPFTLLLGKYVESLPMILFSAVAIPAGILILLAPETLNHTLPDTIRDAENIGRKEYKIAEDGNKDSTILLNNLKKL</sequence>
<feature type="transmembrane region" description="Helical" evidence="5">
    <location>
        <begin position="384"/>
        <end position="405"/>
    </location>
</feature>
<accession>A0A1L8DER5</accession>
<organism evidence="7">
    <name type="scientific">Nyssomyia neivai</name>
    <dbReference type="NCBI Taxonomy" id="330878"/>
    <lineage>
        <taxon>Eukaryota</taxon>
        <taxon>Metazoa</taxon>
        <taxon>Ecdysozoa</taxon>
        <taxon>Arthropoda</taxon>
        <taxon>Hexapoda</taxon>
        <taxon>Insecta</taxon>
        <taxon>Pterygota</taxon>
        <taxon>Neoptera</taxon>
        <taxon>Endopterygota</taxon>
        <taxon>Diptera</taxon>
        <taxon>Nematocera</taxon>
        <taxon>Psychodoidea</taxon>
        <taxon>Psychodidae</taxon>
        <taxon>Nyssomyia</taxon>
    </lineage>
</organism>
<name>A0A1L8DER5_9DIPT</name>
<dbReference type="AlphaFoldDB" id="A0A1L8DER5"/>
<dbReference type="CDD" id="cd17317">
    <property type="entry name" value="MFS_SLC22"/>
    <property type="match status" value="1"/>
</dbReference>
<evidence type="ECO:0000313" key="7">
    <source>
        <dbReference type="EMBL" id="JAV04928.1"/>
    </source>
</evidence>
<dbReference type="PROSITE" id="PS50850">
    <property type="entry name" value="MFS"/>
    <property type="match status" value="1"/>
</dbReference>
<dbReference type="InterPro" id="IPR005829">
    <property type="entry name" value="Sugar_transporter_CS"/>
</dbReference>
<dbReference type="PANTHER" id="PTHR24064">
    <property type="entry name" value="SOLUTE CARRIER FAMILY 22 MEMBER"/>
    <property type="match status" value="1"/>
</dbReference>
<evidence type="ECO:0000256" key="5">
    <source>
        <dbReference type="SAM" id="Phobius"/>
    </source>
</evidence>
<evidence type="ECO:0000256" key="1">
    <source>
        <dbReference type="ARBA" id="ARBA00004141"/>
    </source>
</evidence>
<dbReference type="EMBL" id="GFDF01009156">
    <property type="protein sequence ID" value="JAV04928.1"/>
    <property type="molecule type" value="Transcribed_RNA"/>
</dbReference>
<evidence type="ECO:0000256" key="4">
    <source>
        <dbReference type="ARBA" id="ARBA00023136"/>
    </source>
</evidence>
<feature type="transmembrane region" description="Helical" evidence="5">
    <location>
        <begin position="473"/>
        <end position="495"/>
    </location>
</feature>
<dbReference type="GO" id="GO:0022857">
    <property type="term" value="F:transmembrane transporter activity"/>
    <property type="evidence" value="ECO:0007669"/>
    <property type="project" value="InterPro"/>
</dbReference>
<dbReference type="GO" id="GO:0016020">
    <property type="term" value="C:membrane"/>
    <property type="evidence" value="ECO:0007669"/>
    <property type="project" value="UniProtKB-SubCell"/>
</dbReference>
<evidence type="ECO:0000256" key="3">
    <source>
        <dbReference type="ARBA" id="ARBA00022989"/>
    </source>
</evidence>
<keyword evidence="3 5" id="KW-1133">Transmembrane helix</keyword>
<feature type="transmembrane region" description="Helical" evidence="5">
    <location>
        <begin position="438"/>
        <end position="461"/>
    </location>
</feature>
<feature type="transmembrane region" description="Helical" evidence="5">
    <location>
        <begin position="196"/>
        <end position="219"/>
    </location>
</feature>
<dbReference type="PROSITE" id="PS00216">
    <property type="entry name" value="SUGAR_TRANSPORT_1"/>
    <property type="match status" value="1"/>
</dbReference>
<keyword evidence="2 5" id="KW-0812">Transmembrane</keyword>
<feature type="transmembrane region" description="Helical" evidence="5">
    <location>
        <begin position="231"/>
        <end position="251"/>
    </location>
</feature>
<evidence type="ECO:0000256" key="2">
    <source>
        <dbReference type="ARBA" id="ARBA00022692"/>
    </source>
</evidence>
<protein>
    <submittedName>
        <fullName evidence="7">Putative synaptic vesicle transporter sv2 major facilitator superfamily</fullName>
    </submittedName>
</protein>
<keyword evidence="4 5" id="KW-0472">Membrane</keyword>
<dbReference type="InterPro" id="IPR005828">
    <property type="entry name" value="MFS_sugar_transport-like"/>
</dbReference>
<feature type="domain" description="Major facilitator superfamily (MFS) profile" evidence="6">
    <location>
        <begin position="39"/>
        <end position="526"/>
    </location>
</feature>
<feature type="transmembrane region" description="Helical" evidence="5">
    <location>
        <begin position="257"/>
        <end position="276"/>
    </location>
</feature>
<feature type="transmembrane region" description="Helical" evidence="5">
    <location>
        <begin position="412"/>
        <end position="432"/>
    </location>
</feature>
<dbReference type="Pfam" id="PF00083">
    <property type="entry name" value="Sugar_tr"/>
    <property type="match status" value="1"/>
</dbReference>
<feature type="transmembrane region" description="Helical" evidence="5">
    <location>
        <begin position="351"/>
        <end position="372"/>
    </location>
</feature>
<dbReference type="InterPro" id="IPR020846">
    <property type="entry name" value="MFS_dom"/>
</dbReference>
<feature type="transmembrane region" description="Helical" evidence="5">
    <location>
        <begin position="28"/>
        <end position="49"/>
    </location>
</feature>
<dbReference type="InterPro" id="IPR036259">
    <property type="entry name" value="MFS_trans_sf"/>
</dbReference>
<comment type="subcellular location">
    <subcellularLocation>
        <location evidence="1">Membrane</location>
        <topology evidence="1">Multi-pass membrane protein</topology>
    </subcellularLocation>
</comment>